<gene>
    <name evidence="1" type="ORF">C6P11_00220</name>
</gene>
<dbReference type="AlphaFoldDB" id="A0A4Z0S8J1"/>
<proteinExistence type="predicted"/>
<name>A0A4Z0S8J1_WEICO</name>
<comment type="caution">
    <text evidence="1">The sequence shown here is derived from an EMBL/GenBank/DDBJ whole genome shotgun (WGS) entry which is preliminary data.</text>
</comment>
<dbReference type="Gene3D" id="3.40.50.300">
    <property type="entry name" value="P-loop containing nucleotide triphosphate hydrolases"/>
    <property type="match status" value="1"/>
</dbReference>
<dbReference type="Proteomes" id="UP000297646">
    <property type="component" value="Unassembled WGS sequence"/>
</dbReference>
<evidence type="ECO:0000313" key="2">
    <source>
        <dbReference type="Proteomes" id="UP000297646"/>
    </source>
</evidence>
<accession>A0A4Z0S8J1</accession>
<reference evidence="1 2" key="1">
    <citation type="submission" date="2018-03" db="EMBL/GenBank/DDBJ databases">
        <title>Genome sequencing of Weissella confusa isolates.</title>
        <authorList>
            <person name="Kajala I."/>
            <person name="Baruah R."/>
            <person name="Bergsveinson J."/>
            <person name="Juvonen R."/>
            <person name="Ziola B."/>
        </authorList>
    </citation>
    <scope>NUCLEOTIDE SEQUENCE [LARGE SCALE GENOMIC DNA]</scope>
    <source>
        <strain evidence="1 2">VTT E-062653</strain>
    </source>
</reference>
<dbReference type="SUPFAM" id="SSF52540">
    <property type="entry name" value="P-loop containing nucleoside triphosphate hydrolases"/>
    <property type="match status" value="1"/>
</dbReference>
<dbReference type="InterPro" id="IPR027417">
    <property type="entry name" value="P-loop_NTPase"/>
</dbReference>
<sequence>MVDLVVLIIDAPSRDIGTVTGILDRLKSIGFSANRIILVANRFDLIQSKKEKLPGAMRKRGNVLRKRIQEETGYDLNRPIFISSNTTEGIDQLLEEIFSKASLGNRKRYL</sequence>
<evidence type="ECO:0000313" key="1">
    <source>
        <dbReference type="EMBL" id="TGE75925.1"/>
    </source>
</evidence>
<dbReference type="EMBL" id="PVSN01000003">
    <property type="protein sequence ID" value="TGE75925.1"/>
    <property type="molecule type" value="Genomic_DNA"/>
</dbReference>
<organism evidence="1 2">
    <name type="scientific">Weissella confusa</name>
    <name type="common">Lactobacillus confusus</name>
    <dbReference type="NCBI Taxonomy" id="1583"/>
    <lineage>
        <taxon>Bacteria</taxon>
        <taxon>Bacillati</taxon>
        <taxon>Bacillota</taxon>
        <taxon>Bacilli</taxon>
        <taxon>Lactobacillales</taxon>
        <taxon>Lactobacillaceae</taxon>
        <taxon>Weissella</taxon>
    </lineage>
</organism>
<protein>
    <submittedName>
        <fullName evidence="1">Uncharacterized protein</fullName>
    </submittedName>
</protein>